<feature type="transmembrane region" description="Helical" evidence="4">
    <location>
        <begin position="125"/>
        <end position="144"/>
    </location>
</feature>
<dbReference type="GO" id="GO:0016301">
    <property type="term" value="F:kinase activity"/>
    <property type="evidence" value="ECO:0007669"/>
    <property type="project" value="UniProtKB-KW"/>
</dbReference>
<dbReference type="InterPro" id="IPR036890">
    <property type="entry name" value="HATPase_C_sf"/>
</dbReference>
<evidence type="ECO:0000256" key="1">
    <source>
        <dbReference type="ARBA" id="ARBA00022679"/>
    </source>
</evidence>
<evidence type="ECO:0000256" key="4">
    <source>
        <dbReference type="SAM" id="Phobius"/>
    </source>
</evidence>
<keyword evidence="1" id="KW-0808">Transferase</keyword>
<evidence type="ECO:0000313" key="6">
    <source>
        <dbReference type="EMBL" id="WEK13339.1"/>
    </source>
</evidence>
<keyword evidence="4" id="KW-0812">Transmembrane</keyword>
<gene>
    <name evidence="6" type="ORF">P0Y48_12885</name>
</gene>
<accession>A0AAJ6B3R5</accession>
<name>A0AAJ6B3R5_9MICO</name>
<dbReference type="Pfam" id="PF02518">
    <property type="entry name" value="HATPase_c"/>
    <property type="match status" value="1"/>
</dbReference>
<keyword evidence="3" id="KW-0902">Two-component regulatory system</keyword>
<sequence length="393" mass="41109">MKTNTPSSPDVDRRLGMMVAAGTPFIILGLVGPSAAAQVGHFDTWWEVLARIPVVATVALALFGWFLPVTAARPFWIGIPAATVLAQLLSFAAYAGPTPPVSPWIWTLEPATAAYLAVALRPIAAMGATVFSAVCVALSAWVFLGYVPTDVAADTPLQLANVLFCALFIAMRGRLRQLHDSELSARMAEERNARAAALSRERATFTELVHDEVLSVLSAALLFRGQTPAELRSEARYALTAIGAAPDGAADTGPHAVGGGGLVTSRDAAHLITERLHRTMPDLPLHVSIASPDTSPAFPHAVIAALSDAGAEAVRNAKRHSGSEHIRAALWIAASTVTLTIADDGRGFDPSVAAQGRFGLAQSITGRMLRVGGTAAIRSAPGEGTAVVLTWTP</sequence>
<keyword evidence="4" id="KW-1133">Transmembrane helix</keyword>
<evidence type="ECO:0000313" key="7">
    <source>
        <dbReference type="Proteomes" id="UP001213972"/>
    </source>
</evidence>
<dbReference type="CDD" id="cd16917">
    <property type="entry name" value="HATPase_UhpB-NarQ-NarX-like"/>
    <property type="match status" value="1"/>
</dbReference>
<keyword evidence="2" id="KW-0418">Kinase</keyword>
<dbReference type="GO" id="GO:0000160">
    <property type="term" value="P:phosphorelay signal transduction system"/>
    <property type="evidence" value="ECO:0007669"/>
    <property type="project" value="UniProtKB-KW"/>
</dbReference>
<organism evidence="6 7">
    <name type="scientific">Candidatus Microbacterium phytovorans</name>
    <dbReference type="NCBI Taxonomy" id="3121374"/>
    <lineage>
        <taxon>Bacteria</taxon>
        <taxon>Bacillati</taxon>
        <taxon>Actinomycetota</taxon>
        <taxon>Actinomycetes</taxon>
        <taxon>Micrococcales</taxon>
        <taxon>Microbacteriaceae</taxon>
        <taxon>Microbacterium</taxon>
    </lineage>
</organism>
<dbReference type="InterPro" id="IPR050482">
    <property type="entry name" value="Sensor_HK_TwoCompSys"/>
</dbReference>
<dbReference type="SUPFAM" id="SSF55874">
    <property type="entry name" value="ATPase domain of HSP90 chaperone/DNA topoisomerase II/histidine kinase"/>
    <property type="match status" value="1"/>
</dbReference>
<dbReference type="Proteomes" id="UP001213972">
    <property type="component" value="Chromosome"/>
</dbReference>
<evidence type="ECO:0000256" key="3">
    <source>
        <dbReference type="ARBA" id="ARBA00023012"/>
    </source>
</evidence>
<evidence type="ECO:0000256" key="2">
    <source>
        <dbReference type="ARBA" id="ARBA00022777"/>
    </source>
</evidence>
<feature type="transmembrane region" description="Helical" evidence="4">
    <location>
        <begin position="46"/>
        <end position="67"/>
    </location>
</feature>
<feature type="domain" description="Histidine kinase/HSP90-like ATPase" evidence="5">
    <location>
        <begin position="311"/>
        <end position="390"/>
    </location>
</feature>
<keyword evidence="4" id="KW-0472">Membrane</keyword>
<dbReference type="AlphaFoldDB" id="A0AAJ6B3R5"/>
<feature type="transmembrane region" description="Helical" evidence="4">
    <location>
        <begin position="74"/>
        <end position="95"/>
    </location>
</feature>
<reference evidence="6" key="1">
    <citation type="submission" date="2023-03" db="EMBL/GenBank/DDBJ databases">
        <title>Andean soil-derived lignocellulolytic bacterial consortium as a source of novel taxa and putative plastic-active enzymes.</title>
        <authorList>
            <person name="Diaz-Garcia L."/>
            <person name="Chuvochina M."/>
            <person name="Feuerriegel G."/>
            <person name="Bunk B."/>
            <person name="Sproer C."/>
            <person name="Streit W.R."/>
            <person name="Rodriguez L.M."/>
            <person name="Overmann J."/>
            <person name="Jimenez D.J."/>
        </authorList>
    </citation>
    <scope>NUCLEOTIDE SEQUENCE</scope>
    <source>
        <strain evidence="6">MAG 4610</strain>
    </source>
</reference>
<protein>
    <recommendedName>
        <fullName evidence="5">Histidine kinase/HSP90-like ATPase domain-containing protein</fullName>
    </recommendedName>
</protein>
<dbReference type="EMBL" id="CP119321">
    <property type="protein sequence ID" value="WEK13339.1"/>
    <property type="molecule type" value="Genomic_DNA"/>
</dbReference>
<dbReference type="Gene3D" id="3.30.565.10">
    <property type="entry name" value="Histidine kinase-like ATPase, C-terminal domain"/>
    <property type="match status" value="1"/>
</dbReference>
<dbReference type="InterPro" id="IPR003594">
    <property type="entry name" value="HATPase_dom"/>
</dbReference>
<dbReference type="PANTHER" id="PTHR24421">
    <property type="entry name" value="NITRATE/NITRITE SENSOR PROTEIN NARX-RELATED"/>
    <property type="match status" value="1"/>
</dbReference>
<evidence type="ECO:0000259" key="5">
    <source>
        <dbReference type="Pfam" id="PF02518"/>
    </source>
</evidence>
<proteinExistence type="predicted"/>